<evidence type="ECO:0000313" key="2">
    <source>
        <dbReference type="EMBL" id="RAL42225.1"/>
    </source>
</evidence>
<feature type="region of interest" description="Disordered" evidence="1">
    <location>
        <begin position="15"/>
        <end position="73"/>
    </location>
</feature>
<feature type="compositionally biased region" description="Basic and acidic residues" evidence="1">
    <location>
        <begin position="64"/>
        <end position="73"/>
    </location>
</feature>
<proteinExistence type="predicted"/>
<protein>
    <submittedName>
        <fullName evidence="2">Uncharacterized protein</fullName>
    </submittedName>
</protein>
<dbReference type="Proteomes" id="UP000249390">
    <property type="component" value="Unassembled WGS sequence"/>
</dbReference>
<dbReference type="EMBL" id="NQVE01000175">
    <property type="protein sequence ID" value="RAL42225.1"/>
    <property type="molecule type" value="Genomic_DNA"/>
</dbReference>
<dbReference type="AlphaFoldDB" id="A0A328D918"/>
<reference evidence="2 3" key="1">
    <citation type="submission" date="2018-06" db="EMBL/GenBank/DDBJ databases">
        <title>The Genome of Cuscuta australis (Dodder) Provides Insight into the Evolution of Plant Parasitism.</title>
        <authorList>
            <person name="Liu H."/>
        </authorList>
    </citation>
    <scope>NUCLEOTIDE SEQUENCE [LARGE SCALE GENOMIC DNA]</scope>
    <source>
        <strain evidence="3">cv. Yunnan</strain>
        <tissue evidence="2">Vines</tissue>
    </source>
</reference>
<evidence type="ECO:0000256" key="1">
    <source>
        <dbReference type="SAM" id="MobiDB-lite"/>
    </source>
</evidence>
<evidence type="ECO:0000313" key="3">
    <source>
        <dbReference type="Proteomes" id="UP000249390"/>
    </source>
</evidence>
<sequence>MCANIEKSLLICNRRGAEGDKNGNGPETCGDDGHRQTHRRRRWTGMEMGKKKIGEIRKKRRTKKKEEEENVKQ</sequence>
<accession>A0A328D918</accession>
<keyword evidence="3" id="KW-1185">Reference proteome</keyword>
<gene>
    <name evidence="2" type="ORF">DM860_012008</name>
</gene>
<name>A0A328D918_9ASTE</name>
<organism evidence="2 3">
    <name type="scientific">Cuscuta australis</name>
    <dbReference type="NCBI Taxonomy" id="267555"/>
    <lineage>
        <taxon>Eukaryota</taxon>
        <taxon>Viridiplantae</taxon>
        <taxon>Streptophyta</taxon>
        <taxon>Embryophyta</taxon>
        <taxon>Tracheophyta</taxon>
        <taxon>Spermatophyta</taxon>
        <taxon>Magnoliopsida</taxon>
        <taxon>eudicotyledons</taxon>
        <taxon>Gunneridae</taxon>
        <taxon>Pentapetalae</taxon>
        <taxon>asterids</taxon>
        <taxon>lamiids</taxon>
        <taxon>Solanales</taxon>
        <taxon>Convolvulaceae</taxon>
        <taxon>Cuscuteae</taxon>
        <taxon>Cuscuta</taxon>
        <taxon>Cuscuta subgen. Grammica</taxon>
        <taxon>Cuscuta sect. Cleistogrammica</taxon>
    </lineage>
</organism>
<comment type="caution">
    <text evidence="2">The sequence shown here is derived from an EMBL/GenBank/DDBJ whole genome shotgun (WGS) entry which is preliminary data.</text>
</comment>